<evidence type="ECO:0000256" key="3">
    <source>
        <dbReference type="ARBA" id="ARBA00022723"/>
    </source>
</evidence>
<dbReference type="Proteomes" id="UP000829291">
    <property type="component" value="Chromosome 2"/>
</dbReference>
<keyword evidence="5" id="KW-0862">Zinc</keyword>
<protein>
    <submittedName>
        <fullName evidence="15">THAP domain-containing protein 1-like isoform X2</fullName>
    </submittedName>
</protein>
<sequence>MVRVCCIKGCKNSSDTVCSYSFFVFPYNNEKLKKLWLNSGPGYKTISKYSYICSYHFFPEDYVEHKHTARRTLKKNAVPSIFDDNVPKSAVPQMSNLPNYSFQYDTSPSPPIKYEQTEEDDKKSNKMFCGTAVQTCSQLSGLSVSVQTCTRLSGPSNREQELVRKIKLLQDRLRYKKKRIQRFQDLVTHLKKTGMTKVQSMKQMIAQKRINKQ</sequence>
<evidence type="ECO:0000256" key="11">
    <source>
        <dbReference type="ARBA" id="ARBA00023306"/>
    </source>
</evidence>
<dbReference type="InterPro" id="IPR006612">
    <property type="entry name" value="THAP_Znf"/>
</dbReference>
<keyword evidence="14" id="KW-1185">Reference proteome</keyword>
<evidence type="ECO:0000256" key="9">
    <source>
        <dbReference type="ARBA" id="ARBA00023163"/>
    </source>
</evidence>
<evidence type="ECO:0000256" key="8">
    <source>
        <dbReference type="ARBA" id="ARBA00023125"/>
    </source>
</evidence>
<keyword evidence="9" id="KW-0804">Transcription</keyword>
<comment type="similarity">
    <text evidence="2">Belongs to the THAP1 family.</text>
</comment>
<evidence type="ECO:0000256" key="10">
    <source>
        <dbReference type="ARBA" id="ARBA00023242"/>
    </source>
</evidence>
<dbReference type="Pfam" id="PF05485">
    <property type="entry name" value="THAP"/>
    <property type="match status" value="1"/>
</dbReference>
<feature type="domain" description="THAP-type" evidence="13">
    <location>
        <begin position="1"/>
        <end position="82"/>
    </location>
</feature>
<accession>A0ABM3FF12</accession>
<dbReference type="PROSITE" id="PS50950">
    <property type="entry name" value="ZF_THAP"/>
    <property type="match status" value="1"/>
</dbReference>
<name>A0ABM3FF12_NEOLC</name>
<keyword evidence="6" id="KW-0805">Transcription regulation</keyword>
<dbReference type="InterPro" id="IPR026516">
    <property type="entry name" value="THAP1/10"/>
</dbReference>
<evidence type="ECO:0000256" key="1">
    <source>
        <dbReference type="ARBA" id="ARBA00004642"/>
    </source>
</evidence>
<organism evidence="14 15">
    <name type="scientific">Neodiprion lecontei</name>
    <name type="common">Redheaded pine sawfly</name>
    <dbReference type="NCBI Taxonomy" id="441921"/>
    <lineage>
        <taxon>Eukaryota</taxon>
        <taxon>Metazoa</taxon>
        <taxon>Ecdysozoa</taxon>
        <taxon>Arthropoda</taxon>
        <taxon>Hexapoda</taxon>
        <taxon>Insecta</taxon>
        <taxon>Pterygota</taxon>
        <taxon>Neoptera</taxon>
        <taxon>Endopterygota</taxon>
        <taxon>Hymenoptera</taxon>
        <taxon>Tenthredinoidea</taxon>
        <taxon>Diprionidae</taxon>
        <taxon>Diprioninae</taxon>
        <taxon>Neodiprion</taxon>
    </lineage>
</organism>
<dbReference type="Gene3D" id="6.20.210.20">
    <property type="entry name" value="THAP domain"/>
    <property type="match status" value="1"/>
</dbReference>
<evidence type="ECO:0000256" key="12">
    <source>
        <dbReference type="PROSITE-ProRule" id="PRU00309"/>
    </source>
</evidence>
<evidence type="ECO:0000256" key="5">
    <source>
        <dbReference type="ARBA" id="ARBA00022833"/>
    </source>
</evidence>
<dbReference type="SMART" id="SM00980">
    <property type="entry name" value="THAP"/>
    <property type="match status" value="1"/>
</dbReference>
<dbReference type="PANTHER" id="PTHR46600:SF1">
    <property type="entry name" value="THAP DOMAIN-CONTAINING PROTEIN 1"/>
    <property type="match status" value="1"/>
</dbReference>
<dbReference type="RefSeq" id="XP_046586597.1">
    <property type="nucleotide sequence ID" value="XM_046730641.1"/>
</dbReference>
<evidence type="ECO:0000256" key="7">
    <source>
        <dbReference type="ARBA" id="ARBA00023054"/>
    </source>
</evidence>
<dbReference type="InterPro" id="IPR038441">
    <property type="entry name" value="THAP_Znf_sf"/>
</dbReference>
<dbReference type="SUPFAM" id="SSF57716">
    <property type="entry name" value="Glucocorticoid receptor-like (DNA-binding domain)"/>
    <property type="match status" value="1"/>
</dbReference>
<keyword evidence="10" id="KW-0539">Nucleus</keyword>
<keyword evidence="11" id="KW-0131">Cell cycle</keyword>
<evidence type="ECO:0000256" key="6">
    <source>
        <dbReference type="ARBA" id="ARBA00023015"/>
    </source>
</evidence>
<reference evidence="15" key="1">
    <citation type="submission" date="2025-08" db="UniProtKB">
        <authorList>
            <consortium name="RefSeq"/>
        </authorList>
    </citation>
    <scope>IDENTIFICATION</scope>
    <source>
        <tissue evidence="15">Thorax and Abdomen</tissue>
    </source>
</reference>
<dbReference type="SMART" id="SM00692">
    <property type="entry name" value="DM3"/>
    <property type="match status" value="1"/>
</dbReference>
<keyword evidence="3" id="KW-0479">Metal-binding</keyword>
<gene>
    <name evidence="15" type="primary">LOC124292769</name>
</gene>
<keyword evidence="8 12" id="KW-0238">DNA-binding</keyword>
<keyword evidence="4 12" id="KW-0863">Zinc-finger</keyword>
<evidence type="ECO:0000313" key="15">
    <source>
        <dbReference type="RefSeq" id="XP_046586597.1"/>
    </source>
</evidence>
<proteinExistence type="inferred from homology"/>
<keyword evidence="7" id="KW-0175">Coiled coil</keyword>
<dbReference type="GeneID" id="124292769"/>
<evidence type="ECO:0000259" key="13">
    <source>
        <dbReference type="PROSITE" id="PS50950"/>
    </source>
</evidence>
<evidence type="ECO:0000256" key="2">
    <source>
        <dbReference type="ARBA" id="ARBA00006177"/>
    </source>
</evidence>
<evidence type="ECO:0000313" key="14">
    <source>
        <dbReference type="Proteomes" id="UP000829291"/>
    </source>
</evidence>
<evidence type="ECO:0000256" key="4">
    <source>
        <dbReference type="ARBA" id="ARBA00022771"/>
    </source>
</evidence>
<comment type="subcellular location">
    <subcellularLocation>
        <location evidence="1">Nucleus</location>
        <location evidence="1">Nucleoplasm</location>
    </subcellularLocation>
</comment>
<dbReference type="PANTHER" id="PTHR46600">
    <property type="entry name" value="THAP DOMAIN-CONTAINING"/>
    <property type="match status" value="1"/>
</dbReference>